<feature type="binding site" evidence="2">
    <location>
        <position position="102"/>
    </location>
    <ligand>
        <name>Fe cation</name>
        <dbReference type="ChEBI" id="CHEBI:24875"/>
    </ligand>
</feature>
<dbReference type="PIRSF" id="PIRSF006232">
    <property type="entry name" value="Pirin"/>
    <property type="match status" value="1"/>
</dbReference>
<dbReference type="AlphaFoldDB" id="A0A4R8A3W3"/>
<keyword evidence="7" id="KW-1185">Reference proteome</keyword>
<comment type="caution">
    <text evidence="6">The sequence shown here is derived from an EMBL/GenBank/DDBJ whole genome shotgun (WGS) entry which is preliminary data.</text>
</comment>
<evidence type="ECO:0000259" key="4">
    <source>
        <dbReference type="Pfam" id="PF02678"/>
    </source>
</evidence>
<dbReference type="OrthoDB" id="321327at2"/>
<sequence length="280" mass="31213">MERKVKKLVQGFHAVDGAGVHLVRVLGNTTVEDFDPFLMLDSFDSHNPNDYIKGFPFHPHRGIETVTYLIHGEMEHSDSLGNKGVIRDGESQWMNAGSGIMHQEMPSPVDQILGLQLWINLPRKDKMSQPTYRDITQNDIKVVEKDGATVRVVSGNYDGVQGVEPKYVNAQIFDVDLKANESIEIPTRPEDNVFIFTIVNDVVVDGSNIAAKTAVLFGEGDHIRISAKEEGSRFIFFAGKKLNEPVAWGGPIVMNTRVELEHAFDELSDGTFIKDHAKNI</sequence>
<keyword evidence="2" id="KW-0479">Metal-binding</keyword>
<dbReference type="CDD" id="cd02247">
    <property type="entry name" value="cupin_pirin_C"/>
    <property type="match status" value="1"/>
</dbReference>
<reference evidence="6 7" key="1">
    <citation type="submission" date="2019-03" db="EMBL/GenBank/DDBJ databases">
        <title>Genomic Encyclopedia of Type Strains, Phase IV (KMG-IV): sequencing the most valuable type-strain genomes for metagenomic binning, comparative biology and taxonomic classification.</title>
        <authorList>
            <person name="Goeker M."/>
        </authorList>
    </citation>
    <scope>NUCLEOTIDE SEQUENCE [LARGE SCALE GENOMIC DNA]</scope>
    <source>
        <strain evidence="6 7">DSM 28867</strain>
    </source>
</reference>
<keyword evidence="2" id="KW-0408">Iron</keyword>
<dbReference type="CDD" id="cd02909">
    <property type="entry name" value="cupin_pirin_N"/>
    <property type="match status" value="1"/>
</dbReference>
<feature type="binding site" evidence="2">
    <location>
        <position position="104"/>
    </location>
    <ligand>
        <name>Fe cation</name>
        <dbReference type="ChEBI" id="CHEBI:24875"/>
    </ligand>
</feature>
<gene>
    <name evidence="6" type="ORF">EDD63_1058</name>
</gene>
<dbReference type="SUPFAM" id="SSF51182">
    <property type="entry name" value="RmlC-like cupins"/>
    <property type="match status" value="1"/>
</dbReference>
<organism evidence="6 7">
    <name type="scientific">Breznakia blatticola</name>
    <dbReference type="NCBI Taxonomy" id="1754012"/>
    <lineage>
        <taxon>Bacteria</taxon>
        <taxon>Bacillati</taxon>
        <taxon>Bacillota</taxon>
        <taxon>Erysipelotrichia</taxon>
        <taxon>Erysipelotrichales</taxon>
        <taxon>Erysipelotrichaceae</taxon>
        <taxon>Breznakia</taxon>
    </lineage>
</organism>
<dbReference type="InterPro" id="IPR011051">
    <property type="entry name" value="RmlC_Cupin_sf"/>
</dbReference>
<dbReference type="InterPro" id="IPR014710">
    <property type="entry name" value="RmlC-like_jellyroll"/>
</dbReference>
<evidence type="ECO:0000313" key="6">
    <source>
        <dbReference type="EMBL" id="TDW25279.1"/>
    </source>
</evidence>
<dbReference type="InterPro" id="IPR003829">
    <property type="entry name" value="Pirin_N_dom"/>
</dbReference>
<dbReference type="RefSeq" id="WP_134168164.1">
    <property type="nucleotide sequence ID" value="NZ_SODD01000005.1"/>
</dbReference>
<dbReference type="PANTHER" id="PTHR13903">
    <property type="entry name" value="PIRIN-RELATED"/>
    <property type="match status" value="1"/>
</dbReference>
<feature type="domain" description="Pirin C-terminal" evidence="5">
    <location>
        <begin position="173"/>
        <end position="272"/>
    </location>
</feature>
<dbReference type="InterPro" id="IPR008778">
    <property type="entry name" value="Pirin_C_dom"/>
</dbReference>
<dbReference type="Pfam" id="PF02678">
    <property type="entry name" value="Pirin"/>
    <property type="match status" value="1"/>
</dbReference>
<evidence type="ECO:0000256" key="2">
    <source>
        <dbReference type="PIRSR" id="PIRSR006232-1"/>
    </source>
</evidence>
<dbReference type="Pfam" id="PF05726">
    <property type="entry name" value="Pirin_C"/>
    <property type="match status" value="1"/>
</dbReference>
<feature type="domain" description="Pirin N-terminal" evidence="4">
    <location>
        <begin position="22"/>
        <end position="119"/>
    </location>
</feature>
<protein>
    <recommendedName>
        <fullName evidence="8">Pirin N-terminal domain-containing protein</fullName>
    </recommendedName>
</protein>
<proteinExistence type="inferred from homology"/>
<evidence type="ECO:0000259" key="5">
    <source>
        <dbReference type="Pfam" id="PF05726"/>
    </source>
</evidence>
<dbReference type="EMBL" id="SODD01000005">
    <property type="protein sequence ID" value="TDW25279.1"/>
    <property type="molecule type" value="Genomic_DNA"/>
</dbReference>
<accession>A0A4R8A3W3</accession>
<dbReference type="InterPro" id="IPR012093">
    <property type="entry name" value="Pirin"/>
</dbReference>
<comment type="similarity">
    <text evidence="1 3">Belongs to the pirin family.</text>
</comment>
<feature type="binding site" evidence="2">
    <location>
        <position position="58"/>
    </location>
    <ligand>
        <name>Fe cation</name>
        <dbReference type="ChEBI" id="CHEBI:24875"/>
    </ligand>
</feature>
<evidence type="ECO:0008006" key="8">
    <source>
        <dbReference type="Google" id="ProtNLM"/>
    </source>
</evidence>
<comment type="cofactor">
    <cofactor evidence="2">
        <name>Fe cation</name>
        <dbReference type="ChEBI" id="CHEBI:24875"/>
    </cofactor>
    <text evidence="2">Binds 1 Fe cation per subunit.</text>
</comment>
<feature type="binding site" evidence="2">
    <location>
        <position position="60"/>
    </location>
    <ligand>
        <name>Fe cation</name>
        <dbReference type="ChEBI" id="CHEBI:24875"/>
    </ligand>
</feature>
<name>A0A4R8A3W3_9FIRM</name>
<dbReference type="Gene3D" id="2.60.120.10">
    <property type="entry name" value="Jelly Rolls"/>
    <property type="match status" value="2"/>
</dbReference>
<evidence type="ECO:0000256" key="3">
    <source>
        <dbReference type="RuleBase" id="RU003457"/>
    </source>
</evidence>
<dbReference type="PANTHER" id="PTHR13903:SF8">
    <property type="entry name" value="PIRIN"/>
    <property type="match status" value="1"/>
</dbReference>
<evidence type="ECO:0000313" key="7">
    <source>
        <dbReference type="Proteomes" id="UP000294743"/>
    </source>
</evidence>
<dbReference type="GO" id="GO:0046872">
    <property type="term" value="F:metal ion binding"/>
    <property type="evidence" value="ECO:0007669"/>
    <property type="project" value="UniProtKB-KW"/>
</dbReference>
<evidence type="ECO:0000256" key="1">
    <source>
        <dbReference type="ARBA" id="ARBA00008416"/>
    </source>
</evidence>
<dbReference type="Proteomes" id="UP000294743">
    <property type="component" value="Unassembled WGS sequence"/>
</dbReference>